<evidence type="ECO:0000313" key="2">
    <source>
        <dbReference type="EMBL" id="NNM73041.1"/>
    </source>
</evidence>
<evidence type="ECO:0000256" key="1">
    <source>
        <dbReference type="SAM" id="MobiDB-lite"/>
    </source>
</evidence>
<sequence length="61" mass="6258">MADEDRQRRPDPDKSGPENSDPTGIGPPPPGAETQVKEGTGVTQGTDLGKGDRKEADGPSG</sequence>
<evidence type="ECO:0000313" key="3">
    <source>
        <dbReference type="Proteomes" id="UP000564885"/>
    </source>
</evidence>
<comment type="caution">
    <text evidence="2">The sequence shown here is derived from an EMBL/GenBank/DDBJ whole genome shotgun (WGS) entry which is preliminary data.</text>
</comment>
<dbReference type="Proteomes" id="UP000564885">
    <property type="component" value="Unassembled WGS sequence"/>
</dbReference>
<gene>
    <name evidence="2" type="ORF">HJG44_11690</name>
</gene>
<accession>A0A849I6X7</accession>
<feature type="region of interest" description="Disordered" evidence="1">
    <location>
        <begin position="1"/>
        <end position="61"/>
    </location>
</feature>
<protein>
    <submittedName>
        <fullName evidence="2">Uncharacterized protein</fullName>
    </submittedName>
</protein>
<dbReference type="RefSeq" id="WP_171218542.1">
    <property type="nucleotide sequence ID" value="NZ_JABEPP010000003.1"/>
</dbReference>
<reference evidence="2 3" key="1">
    <citation type="submission" date="2020-04" db="EMBL/GenBank/DDBJ databases">
        <title>Enterovirga sp. isolate from soil.</title>
        <authorList>
            <person name="Chea S."/>
            <person name="Kim D.-U."/>
        </authorList>
    </citation>
    <scope>NUCLEOTIDE SEQUENCE [LARGE SCALE GENOMIC DNA]</scope>
    <source>
        <strain evidence="2 3">DB1703</strain>
    </source>
</reference>
<name>A0A849I6X7_9HYPH</name>
<dbReference type="AlphaFoldDB" id="A0A849I6X7"/>
<feature type="compositionally biased region" description="Basic and acidic residues" evidence="1">
    <location>
        <begin position="49"/>
        <end position="61"/>
    </location>
</feature>
<organism evidence="2 3">
    <name type="scientific">Enterovirga aerilata</name>
    <dbReference type="NCBI Taxonomy" id="2730920"/>
    <lineage>
        <taxon>Bacteria</taxon>
        <taxon>Pseudomonadati</taxon>
        <taxon>Pseudomonadota</taxon>
        <taxon>Alphaproteobacteria</taxon>
        <taxon>Hyphomicrobiales</taxon>
        <taxon>Methylobacteriaceae</taxon>
        <taxon>Enterovirga</taxon>
    </lineage>
</organism>
<proteinExistence type="predicted"/>
<dbReference type="EMBL" id="JABEPP010000003">
    <property type="protein sequence ID" value="NNM73041.1"/>
    <property type="molecule type" value="Genomic_DNA"/>
</dbReference>
<keyword evidence="3" id="KW-1185">Reference proteome</keyword>
<feature type="compositionally biased region" description="Basic and acidic residues" evidence="1">
    <location>
        <begin position="1"/>
        <end position="16"/>
    </location>
</feature>